<name>A0A9P6N9C6_9BASI</name>
<organism evidence="1 2">
    <name type="scientific">Cronartium quercuum f. sp. fusiforme G11</name>
    <dbReference type="NCBI Taxonomy" id="708437"/>
    <lineage>
        <taxon>Eukaryota</taxon>
        <taxon>Fungi</taxon>
        <taxon>Dikarya</taxon>
        <taxon>Basidiomycota</taxon>
        <taxon>Pucciniomycotina</taxon>
        <taxon>Pucciniomycetes</taxon>
        <taxon>Pucciniales</taxon>
        <taxon>Coleosporiaceae</taxon>
        <taxon>Cronartium</taxon>
    </lineage>
</organism>
<evidence type="ECO:0000313" key="2">
    <source>
        <dbReference type="Proteomes" id="UP000886653"/>
    </source>
</evidence>
<dbReference type="AlphaFoldDB" id="A0A9P6N9C6"/>
<evidence type="ECO:0000313" key="1">
    <source>
        <dbReference type="EMBL" id="KAG0139833.1"/>
    </source>
</evidence>
<gene>
    <name evidence="1" type="ORF">CROQUDRAFT_54163</name>
</gene>
<dbReference type="EMBL" id="MU167516">
    <property type="protein sequence ID" value="KAG0139833.1"/>
    <property type="molecule type" value="Genomic_DNA"/>
</dbReference>
<sequence length="179" mass="20361">WMKDCLAGLLYQLGAPTSGEFSMEGVNVALDAQYKMNQKPFTAREVRMQMQLVVTNRKAAQKADVIVKAMAVKPAFHMQSHHAESRVTLHKVSPDLRFCAVSGQSFAPNNSRQPLMPLSENTEERDHTIASPIAIPKNAAIEFHNGEDQCFHCGKFRHTRDHCTWSRMQPRTAMHWNDW</sequence>
<protein>
    <submittedName>
        <fullName evidence="1">Uncharacterized protein</fullName>
    </submittedName>
</protein>
<dbReference type="Proteomes" id="UP000886653">
    <property type="component" value="Unassembled WGS sequence"/>
</dbReference>
<feature type="non-terminal residue" evidence="1">
    <location>
        <position position="1"/>
    </location>
</feature>
<keyword evidence="2" id="KW-1185">Reference proteome</keyword>
<accession>A0A9P6N9C6</accession>
<comment type="caution">
    <text evidence="1">The sequence shown here is derived from an EMBL/GenBank/DDBJ whole genome shotgun (WGS) entry which is preliminary data.</text>
</comment>
<reference evidence="1" key="1">
    <citation type="submission" date="2013-11" db="EMBL/GenBank/DDBJ databases">
        <title>Genome sequence of the fusiform rust pathogen reveals effectors for host alternation and coevolution with pine.</title>
        <authorList>
            <consortium name="DOE Joint Genome Institute"/>
            <person name="Smith K."/>
            <person name="Pendleton A."/>
            <person name="Kubisiak T."/>
            <person name="Anderson C."/>
            <person name="Salamov A."/>
            <person name="Aerts A."/>
            <person name="Riley R."/>
            <person name="Clum A."/>
            <person name="Lindquist E."/>
            <person name="Ence D."/>
            <person name="Campbell M."/>
            <person name="Kronenberg Z."/>
            <person name="Feau N."/>
            <person name="Dhillon B."/>
            <person name="Hamelin R."/>
            <person name="Burleigh J."/>
            <person name="Smith J."/>
            <person name="Yandell M."/>
            <person name="Nelson C."/>
            <person name="Grigoriev I."/>
            <person name="Davis J."/>
        </authorList>
    </citation>
    <scope>NUCLEOTIDE SEQUENCE</scope>
    <source>
        <strain evidence="1">G11</strain>
    </source>
</reference>
<dbReference type="OrthoDB" id="10581580at2759"/>
<proteinExistence type="predicted"/>